<dbReference type="AlphaFoldDB" id="A0A0H3CB16"/>
<feature type="transmembrane region" description="Helical" evidence="1">
    <location>
        <begin position="103"/>
        <end position="126"/>
    </location>
</feature>
<dbReference type="Proteomes" id="UP000001364">
    <property type="component" value="Chromosome"/>
</dbReference>
<keyword evidence="1" id="KW-1133">Transmembrane helix</keyword>
<gene>
    <name evidence="2" type="ordered locus">CCNA_02937</name>
</gene>
<name>A0A0H3CB16_CAUVN</name>
<evidence type="ECO:0008006" key="4">
    <source>
        <dbReference type="Google" id="ProtNLM"/>
    </source>
</evidence>
<protein>
    <recommendedName>
        <fullName evidence="4">Yip1 domain-containing protein</fullName>
    </recommendedName>
</protein>
<dbReference type="HOGENOM" id="CLU_1254076_0_0_5"/>
<dbReference type="EMBL" id="CP001340">
    <property type="protein sequence ID" value="ACL96402.1"/>
    <property type="molecule type" value="Genomic_DNA"/>
</dbReference>
<dbReference type="PATRIC" id="fig|565050.3.peg.2862"/>
<dbReference type="RefSeq" id="WP_010920684.1">
    <property type="nucleotide sequence ID" value="NC_011916.1"/>
</dbReference>
<accession>A0A0H3CB16</accession>
<dbReference type="KEGG" id="ccs:CCNA_02937"/>
<sequence>MDFEKALSFAEKYSREYLLYLLDFFRRKRGDLRTDVEQPEGKIVVYAMISASIGLFLSYKFVSGVDLTAQAFFIELFVKFAYWLAIALFLHLILLVTRAQAAFMTALLVTLTVMPVAYALGGYAAYLMNKLSWFWVDLDANAKAPSNDANFGAVLTQHDYAYFGAVLTQLVIAFIYFPRLLSRDGALARWRVAVASMGVSLFIIMVQLVALAGQIERQKV</sequence>
<organism evidence="2 3">
    <name type="scientific">Caulobacter vibrioides (strain NA1000 / CB15N)</name>
    <name type="common">Caulobacter crescentus</name>
    <dbReference type="NCBI Taxonomy" id="565050"/>
    <lineage>
        <taxon>Bacteria</taxon>
        <taxon>Pseudomonadati</taxon>
        <taxon>Pseudomonadota</taxon>
        <taxon>Alphaproteobacteria</taxon>
        <taxon>Caulobacterales</taxon>
        <taxon>Caulobacteraceae</taxon>
        <taxon>Caulobacter</taxon>
    </lineage>
</organism>
<feature type="transmembrane region" description="Helical" evidence="1">
    <location>
        <begin position="74"/>
        <end position="96"/>
    </location>
</feature>
<keyword evidence="1" id="KW-0472">Membrane</keyword>
<dbReference type="RefSeq" id="YP_002518310.1">
    <property type="nucleotide sequence ID" value="NC_011916.1"/>
</dbReference>
<feature type="transmembrane region" description="Helical" evidence="1">
    <location>
        <begin position="160"/>
        <end position="178"/>
    </location>
</feature>
<evidence type="ECO:0000313" key="2">
    <source>
        <dbReference type="EMBL" id="ACL96402.1"/>
    </source>
</evidence>
<dbReference type="GeneID" id="7331368"/>
<reference evidence="2 3" key="1">
    <citation type="journal article" date="2010" name="J. Bacteriol.">
        <title>The genetic basis of laboratory adaptation in Caulobacter crescentus.</title>
        <authorList>
            <person name="Marks M.E."/>
            <person name="Castro-Rojas C.M."/>
            <person name="Teiling C."/>
            <person name="Du L."/>
            <person name="Kapatral V."/>
            <person name="Walunas T.L."/>
            <person name="Crosson S."/>
        </authorList>
    </citation>
    <scope>NUCLEOTIDE SEQUENCE [LARGE SCALE GENOMIC DNA]</scope>
    <source>
        <strain evidence="3">NA1000 / CB15N</strain>
    </source>
</reference>
<evidence type="ECO:0000313" key="3">
    <source>
        <dbReference type="Proteomes" id="UP000001364"/>
    </source>
</evidence>
<keyword evidence="1" id="KW-0812">Transmembrane</keyword>
<evidence type="ECO:0000256" key="1">
    <source>
        <dbReference type="SAM" id="Phobius"/>
    </source>
</evidence>
<feature type="transmembrane region" description="Helical" evidence="1">
    <location>
        <begin position="43"/>
        <end position="62"/>
    </location>
</feature>
<proteinExistence type="predicted"/>
<feature type="transmembrane region" description="Helical" evidence="1">
    <location>
        <begin position="190"/>
        <end position="215"/>
    </location>
</feature>
<keyword evidence="3" id="KW-1185">Reference proteome</keyword>